<accession>A0A285QFG1</accession>
<evidence type="ECO:0000313" key="3">
    <source>
        <dbReference type="EMBL" id="SOB80660.1"/>
    </source>
</evidence>
<keyword evidence="4" id="KW-1185">Reference proteome</keyword>
<feature type="domain" description="Rad50/SbcC-type AAA" evidence="2">
    <location>
        <begin position="5"/>
        <end position="44"/>
    </location>
</feature>
<dbReference type="PANTHER" id="PTHR32182:SF22">
    <property type="entry name" value="ATP-DEPENDENT ENDONUCLEASE, OLD FAMILY-RELATED"/>
    <property type="match status" value="1"/>
</dbReference>
<dbReference type="InterPro" id="IPR038729">
    <property type="entry name" value="Rad50/SbcC_AAA"/>
</dbReference>
<proteinExistence type="predicted"/>
<name>A0A285QFG1_9SPHN</name>
<dbReference type="GO" id="GO:0016887">
    <property type="term" value="F:ATP hydrolysis activity"/>
    <property type="evidence" value="ECO:0007669"/>
    <property type="project" value="InterPro"/>
</dbReference>
<dbReference type="SUPFAM" id="SSF52540">
    <property type="entry name" value="P-loop containing nucleoside triphosphate hydrolases"/>
    <property type="match status" value="1"/>
</dbReference>
<dbReference type="Gene3D" id="3.40.50.300">
    <property type="entry name" value="P-loop containing nucleotide triphosphate hydrolases"/>
    <property type="match status" value="1"/>
</dbReference>
<evidence type="ECO:0000313" key="4">
    <source>
        <dbReference type="Proteomes" id="UP000219494"/>
    </source>
</evidence>
<organism evidence="3 4">
    <name type="scientific">Sphingomonas guangdongensis</name>
    <dbReference type="NCBI Taxonomy" id="1141890"/>
    <lineage>
        <taxon>Bacteria</taxon>
        <taxon>Pseudomonadati</taxon>
        <taxon>Pseudomonadota</taxon>
        <taxon>Alphaproteobacteria</taxon>
        <taxon>Sphingomonadales</taxon>
        <taxon>Sphingomonadaceae</taxon>
        <taxon>Sphingomonas</taxon>
    </lineage>
</organism>
<dbReference type="Pfam" id="PF13476">
    <property type="entry name" value="AAA_23"/>
    <property type="match status" value="1"/>
</dbReference>
<dbReference type="InterPro" id="IPR027417">
    <property type="entry name" value="P-loop_NTPase"/>
</dbReference>
<dbReference type="PANTHER" id="PTHR32182">
    <property type="entry name" value="DNA REPLICATION AND REPAIR PROTEIN RECF"/>
    <property type="match status" value="1"/>
</dbReference>
<reference evidence="3 4" key="1">
    <citation type="submission" date="2017-07" db="EMBL/GenBank/DDBJ databases">
        <authorList>
            <person name="Sun Z.S."/>
            <person name="Albrecht U."/>
            <person name="Echele G."/>
            <person name="Lee C.C."/>
        </authorList>
    </citation>
    <scope>NUCLEOTIDE SEQUENCE [LARGE SCALE GENOMIC DNA]</scope>
    <source>
        <strain evidence="3 4">CGMCC 1.12672</strain>
    </source>
</reference>
<dbReference type="EMBL" id="OBMI01000001">
    <property type="protein sequence ID" value="SOB80660.1"/>
    <property type="molecule type" value="Genomic_DNA"/>
</dbReference>
<evidence type="ECO:0000259" key="2">
    <source>
        <dbReference type="Pfam" id="PF13476"/>
    </source>
</evidence>
<dbReference type="Proteomes" id="UP000219494">
    <property type="component" value="Unassembled WGS sequence"/>
</dbReference>
<feature type="compositionally biased region" description="Polar residues" evidence="1">
    <location>
        <begin position="63"/>
        <end position="74"/>
    </location>
</feature>
<protein>
    <submittedName>
        <fullName evidence="3">AAA domain-containing protein</fullName>
    </submittedName>
</protein>
<gene>
    <name evidence="3" type="ORF">SAMN06297144_1175</name>
</gene>
<dbReference type="GO" id="GO:0000731">
    <property type="term" value="P:DNA synthesis involved in DNA repair"/>
    <property type="evidence" value="ECO:0007669"/>
    <property type="project" value="TreeGrafter"/>
</dbReference>
<dbReference type="AlphaFoldDB" id="A0A285QFG1"/>
<feature type="region of interest" description="Disordered" evidence="1">
    <location>
        <begin position="55"/>
        <end position="74"/>
    </location>
</feature>
<sequence length="74" mass="7928">MDLFSVSLTGFRRFRSKTTLRTNGRLVALVGPNEAGKTSILDALGKLNGPQAFKDGDVARGSSPESWNWSPGSC</sequence>
<dbReference type="GO" id="GO:0006302">
    <property type="term" value="P:double-strand break repair"/>
    <property type="evidence" value="ECO:0007669"/>
    <property type="project" value="InterPro"/>
</dbReference>
<evidence type="ECO:0000256" key="1">
    <source>
        <dbReference type="SAM" id="MobiDB-lite"/>
    </source>
</evidence>